<gene>
    <name evidence="3" type="ORF">NPE20_10060</name>
</gene>
<reference evidence="3 4" key="1">
    <citation type="submission" date="2022-07" db="EMBL/GenBank/DDBJ databases">
        <title>Mucilaginibacter sp. JC4.</title>
        <authorList>
            <person name="Le V."/>
            <person name="Ko S.-R."/>
            <person name="Ahn C.-Y."/>
            <person name="Oh H.-M."/>
        </authorList>
    </citation>
    <scope>NUCLEOTIDE SEQUENCE [LARGE SCALE GENOMIC DNA]</scope>
    <source>
        <strain evidence="3 4">JC4</strain>
    </source>
</reference>
<proteinExistence type="predicted"/>
<dbReference type="SUPFAM" id="SSF160113">
    <property type="entry name" value="YegP-like"/>
    <property type="match status" value="2"/>
</dbReference>
<feature type="domain" description="DUF1508" evidence="2">
    <location>
        <begin position="66"/>
        <end position="108"/>
    </location>
</feature>
<evidence type="ECO:0000313" key="4">
    <source>
        <dbReference type="Proteomes" id="UP001204376"/>
    </source>
</evidence>
<sequence>MENPKFQVFKGTNQQFYFHLKARNGEKILSGEGYTTKQACLNGIASVKTNAPYDSRYERKDQVYNYTFNLKAGNGEIIGRSENYTTAAGRNNGIDAVKRDAPGAPTEDLS</sequence>
<dbReference type="PANTHER" id="PTHR40606:SF1">
    <property type="entry name" value="UPF0339 PROTEIN YEGP"/>
    <property type="match status" value="1"/>
</dbReference>
<organism evidence="3 4">
    <name type="scientific">Mucilaginibacter aquariorum</name>
    <dbReference type="NCBI Taxonomy" id="2967225"/>
    <lineage>
        <taxon>Bacteria</taxon>
        <taxon>Pseudomonadati</taxon>
        <taxon>Bacteroidota</taxon>
        <taxon>Sphingobacteriia</taxon>
        <taxon>Sphingobacteriales</taxon>
        <taxon>Sphingobacteriaceae</taxon>
        <taxon>Mucilaginibacter</taxon>
    </lineage>
</organism>
<keyword evidence="4" id="KW-1185">Reference proteome</keyword>
<dbReference type="Gene3D" id="2.30.29.80">
    <property type="match status" value="1"/>
</dbReference>
<evidence type="ECO:0000256" key="1">
    <source>
        <dbReference type="SAM" id="MobiDB-lite"/>
    </source>
</evidence>
<dbReference type="EMBL" id="JANHOH010000001">
    <property type="protein sequence ID" value="MCQ6958304.1"/>
    <property type="molecule type" value="Genomic_DNA"/>
</dbReference>
<dbReference type="Pfam" id="PF07411">
    <property type="entry name" value="DUF1508"/>
    <property type="match status" value="2"/>
</dbReference>
<dbReference type="InterPro" id="IPR051141">
    <property type="entry name" value="UPF0339_domain"/>
</dbReference>
<protein>
    <submittedName>
        <fullName evidence="3">YegP family protein</fullName>
    </submittedName>
</protein>
<accession>A0ABT1T133</accession>
<dbReference type="Proteomes" id="UP001204376">
    <property type="component" value="Unassembled WGS sequence"/>
</dbReference>
<dbReference type="InterPro" id="IPR010879">
    <property type="entry name" value="DUF1508"/>
</dbReference>
<comment type="caution">
    <text evidence="3">The sequence shown here is derived from an EMBL/GenBank/DDBJ whole genome shotgun (WGS) entry which is preliminary data.</text>
</comment>
<feature type="region of interest" description="Disordered" evidence="1">
    <location>
        <begin position="91"/>
        <end position="110"/>
    </location>
</feature>
<feature type="domain" description="DUF1508" evidence="2">
    <location>
        <begin position="13"/>
        <end position="58"/>
    </location>
</feature>
<evidence type="ECO:0000313" key="3">
    <source>
        <dbReference type="EMBL" id="MCQ6958304.1"/>
    </source>
</evidence>
<dbReference type="PANTHER" id="PTHR40606">
    <property type="match status" value="1"/>
</dbReference>
<evidence type="ECO:0000259" key="2">
    <source>
        <dbReference type="Pfam" id="PF07411"/>
    </source>
</evidence>
<name>A0ABT1T133_9SPHI</name>
<dbReference type="RefSeq" id="WP_256538481.1">
    <property type="nucleotide sequence ID" value="NZ_JANHOH010000001.1"/>
</dbReference>
<dbReference type="InterPro" id="IPR036913">
    <property type="entry name" value="YegP-like_sf"/>
</dbReference>